<comment type="caution">
    <text evidence="2">The sequence shown here is derived from an EMBL/GenBank/DDBJ whole genome shotgun (WGS) entry which is preliminary data.</text>
</comment>
<feature type="region of interest" description="Disordered" evidence="1">
    <location>
        <begin position="1"/>
        <end position="72"/>
    </location>
</feature>
<feature type="compositionally biased region" description="Low complexity" evidence="1">
    <location>
        <begin position="25"/>
        <end position="40"/>
    </location>
</feature>
<evidence type="ECO:0000313" key="2">
    <source>
        <dbReference type="EMBL" id="MED6222936.1"/>
    </source>
</evidence>
<dbReference type="EMBL" id="JASCZI010272617">
    <property type="protein sequence ID" value="MED6222936.1"/>
    <property type="molecule type" value="Genomic_DNA"/>
</dbReference>
<evidence type="ECO:0000256" key="1">
    <source>
        <dbReference type="SAM" id="MobiDB-lite"/>
    </source>
</evidence>
<feature type="compositionally biased region" description="Basic and acidic residues" evidence="1">
    <location>
        <begin position="45"/>
        <end position="61"/>
    </location>
</feature>
<sequence>MNSGSSSESLAHNASSKRASESLSTTGTDTGCGATAIATTNSPKDLGETARQHWRNVDSKRNHQNSQVDQASPQIALWSAPLETAFYSETKLADPYPHLLRNSHTSSPESQQKSEGDTISCPNASFHHDKAYVVCYIADPPNEFSS</sequence>
<name>A0ABU6ZLT2_9FABA</name>
<gene>
    <name evidence="2" type="ORF">PIB30_069252</name>
</gene>
<feature type="compositionally biased region" description="Low complexity" evidence="1">
    <location>
        <begin position="1"/>
        <end position="16"/>
    </location>
</feature>
<evidence type="ECO:0000313" key="3">
    <source>
        <dbReference type="Proteomes" id="UP001341840"/>
    </source>
</evidence>
<dbReference type="Proteomes" id="UP001341840">
    <property type="component" value="Unassembled WGS sequence"/>
</dbReference>
<feature type="region of interest" description="Disordered" evidence="1">
    <location>
        <begin position="97"/>
        <end position="122"/>
    </location>
</feature>
<keyword evidence="3" id="KW-1185">Reference proteome</keyword>
<organism evidence="2 3">
    <name type="scientific">Stylosanthes scabra</name>
    <dbReference type="NCBI Taxonomy" id="79078"/>
    <lineage>
        <taxon>Eukaryota</taxon>
        <taxon>Viridiplantae</taxon>
        <taxon>Streptophyta</taxon>
        <taxon>Embryophyta</taxon>
        <taxon>Tracheophyta</taxon>
        <taxon>Spermatophyta</taxon>
        <taxon>Magnoliopsida</taxon>
        <taxon>eudicotyledons</taxon>
        <taxon>Gunneridae</taxon>
        <taxon>Pentapetalae</taxon>
        <taxon>rosids</taxon>
        <taxon>fabids</taxon>
        <taxon>Fabales</taxon>
        <taxon>Fabaceae</taxon>
        <taxon>Papilionoideae</taxon>
        <taxon>50 kb inversion clade</taxon>
        <taxon>dalbergioids sensu lato</taxon>
        <taxon>Dalbergieae</taxon>
        <taxon>Pterocarpus clade</taxon>
        <taxon>Stylosanthes</taxon>
    </lineage>
</organism>
<proteinExistence type="predicted"/>
<protein>
    <submittedName>
        <fullName evidence="2">Uncharacterized protein</fullName>
    </submittedName>
</protein>
<accession>A0ABU6ZLT2</accession>
<feature type="compositionally biased region" description="Polar residues" evidence="1">
    <location>
        <begin position="102"/>
        <end position="113"/>
    </location>
</feature>
<reference evidence="2 3" key="1">
    <citation type="journal article" date="2023" name="Plants (Basel)">
        <title>Bridging the Gap: Combining Genomics and Transcriptomics Approaches to Understand Stylosanthes scabra, an Orphan Legume from the Brazilian Caatinga.</title>
        <authorList>
            <person name="Ferreira-Neto J.R.C."/>
            <person name="da Silva M.D."/>
            <person name="Binneck E."/>
            <person name="de Melo N.F."/>
            <person name="da Silva R.H."/>
            <person name="de Melo A.L.T.M."/>
            <person name="Pandolfi V."/>
            <person name="Bustamante F.O."/>
            <person name="Brasileiro-Vidal A.C."/>
            <person name="Benko-Iseppon A.M."/>
        </authorList>
    </citation>
    <scope>NUCLEOTIDE SEQUENCE [LARGE SCALE GENOMIC DNA]</scope>
    <source>
        <tissue evidence="2">Leaves</tissue>
    </source>
</reference>